<organism evidence="1 2">
    <name type="scientific">Ambrosiozyma monospora</name>
    <name type="common">Yeast</name>
    <name type="synonym">Endomycopsis monosporus</name>
    <dbReference type="NCBI Taxonomy" id="43982"/>
    <lineage>
        <taxon>Eukaryota</taxon>
        <taxon>Fungi</taxon>
        <taxon>Dikarya</taxon>
        <taxon>Ascomycota</taxon>
        <taxon>Saccharomycotina</taxon>
        <taxon>Pichiomycetes</taxon>
        <taxon>Pichiales</taxon>
        <taxon>Pichiaceae</taxon>
        <taxon>Ambrosiozyma</taxon>
    </lineage>
</organism>
<dbReference type="Proteomes" id="UP001165064">
    <property type="component" value="Unassembled WGS sequence"/>
</dbReference>
<keyword evidence="2" id="KW-1185">Reference proteome</keyword>
<evidence type="ECO:0000313" key="1">
    <source>
        <dbReference type="EMBL" id="GME81569.1"/>
    </source>
</evidence>
<gene>
    <name evidence="1" type="ORF">Amon02_000502800</name>
</gene>
<evidence type="ECO:0000313" key="2">
    <source>
        <dbReference type="Proteomes" id="UP001165064"/>
    </source>
</evidence>
<proteinExistence type="predicted"/>
<name>A0ACB5T573_AMBMO</name>
<comment type="caution">
    <text evidence="1">The sequence shown here is derived from an EMBL/GenBank/DDBJ whole genome shotgun (WGS) entry which is preliminary data.</text>
</comment>
<dbReference type="EMBL" id="BSXS01003588">
    <property type="protein sequence ID" value="GME81569.1"/>
    <property type="molecule type" value="Genomic_DNA"/>
</dbReference>
<reference evidence="1" key="1">
    <citation type="submission" date="2023-04" db="EMBL/GenBank/DDBJ databases">
        <title>Ambrosiozyma monospora NBRC 10751.</title>
        <authorList>
            <person name="Ichikawa N."/>
            <person name="Sato H."/>
            <person name="Tonouchi N."/>
        </authorList>
    </citation>
    <scope>NUCLEOTIDE SEQUENCE</scope>
    <source>
        <strain evidence="1">NBRC 10751</strain>
    </source>
</reference>
<protein>
    <submittedName>
        <fullName evidence="1">Unnamed protein product</fullName>
    </submittedName>
</protein>
<accession>A0ACB5T573</accession>
<sequence>MYLEDTVQSASTNEILPVEFLTSYIQYAKENIQPRLTEVAKDELVKSYVEMRKLGEDVRSSEKRITATTRQLESMIRLSEAHAKMRLSHTVDLEDVDEAVRLIKSAIKDYATDPLTGRIDMDLVQTGQTSAQRRLKEDLSKQVLNLVQATDSITYETLLNKINDQSDGKVENVDLSDVLRRLENESQIIMFGQGHKREIRANKGQI</sequence>